<dbReference type="AlphaFoldDB" id="A0A1B0BMR4"/>
<evidence type="ECO:0000313" key="1">
    <source>
        <dbReference type="EnsemblMetazoa" id="GPPI034977-PA"/>
    </source>
</evidence>
<reference evidence="2" key="1">
    <citation type="submission" date="2015-01" db="EMBL/GenBank/DDBJ databases">
        <authorList>
            <person name="Aksoy S."/>
            <person name="Warren W."/>
            <person name="Wilson R.K."/>
        </authorList>
    </citation>
    <scope>NUCLEOTIDE SEQUENCE [LARGE SCALE GENOMIC DNA]</scope>
    <source>
        <strain evidence="2">IAEA</strain>
    </source>
</reference>
<dbReference type="EMBL" id="JXJN01017038">
    <property type="status" value="NOT_ANNOTATED_CDS"/>
    <property type="molecule type" value="Genomic_DNA"/>
</dbReference>
<protein>
    <submittedName>
        <fullName evidence="1">Uncharacterized protein</fullName>
    </submittedName>
</protein>
<keyword evidence="2" id="KW-1185">Reference proteome</keyword>
<dbReference type="Proteomes" id="UP000092460">
    <property type="component" value="Unassembled WGS sequence"/>
</dbReference>
<organism evidence="1 2">
    <name type="scientific">Glossina palpalis gambiensis</name>
    <dbReference type="NCBI Taxonomy" id="67801"/>
    <lineage>
        <taxon>Eukaryota</taxon>
        <taxon>Metazoa</taxon>
        <taxon>Ecdysozoa</taxon>
        <taxon>Arthropoda</taxon>
        <taxon>Hexapoda</taxon>
        <taxon>Insecta</taxon>
        <taxon>Pterygota</taxon>
        <taxon>Neoptera</taxon>
        <taxon>Endopterygota</taxon>
        <taxon>Diptera</taxon>
        <taxon>Brachycera</taxon>
        <taxon>Muscomorpha</taxon>
        <taxon>Hippoboscoidea</taxon>
        <taxon>Glossinidae</taxon>
        <taxon>Glossina</taxon>
    </lineage>
</organism>
<accession>A0A1B0BMR4</accession>
<sequence length="231" mass="25678">MTFIFINTDSSPAILKMYICVYTTRTALHSAQERLPADSLLISHSRALACVNRLVGSSHSRSLAQVKRLVGSSSCIAVFVTDVMLSFATRKDRNRVDCFARTLVELSPICGKNCSKPTFINFTKPFSSPCLPSPSFSTSGNRRRESLMRFSNLSSSCIEMQSSLDVLPLTKPTYCVVKKGGMECHTILVFLFEVSNEQISEKPKSFKIFVLSGYQKVIGICEYQTIIITIT</sequence>
<dbReference type="VEuPathDB" id="VectorBase:GPPI034977"/>
<reference evidence="1" key="2">
    <citation type="submission" date="2020-05" db="UniProtKB">
        <authorList>
            <consortium name="EnsemblMetazoa"/>
        </authorList>
    </citation>
    <scope>IDENTIFICATION</scope>
    <source>
        <strain evidence="1">IAEA</strain>
    </source>
</reference>
<name>A0A1B0BMR4_9MUSC</name>
<dbReference type="EnsemblMetazoa" id="GPPI034977-RA">
    <property type="protein sequence ID" value="GPPI034977-PA"/>
    <property type="gene ID" value="GPPI034977"/>
</dbReference>
<evidence type="ECO:0000313" key="2">
    <source>
        <dbReference type="Proteomes" id="UP000092460"/>
    </source>
</evidence>
<proteinExistence type="predicted"/>